<dbReference type="GO" id="GO:0043138">
    <property type="term" value="F:3'-5' DNA helicase activity"/>
    <property type="evidence" value="ECO:0007669"/>
    <property type="project" value="UniProtKB-EC"/>
</dbReference>
<keyword evidence="8" id="KW-0238">DNA-binding</keyword>
<evidence type="ECO:0000256" key="15">
    <source>
        <dbReference type="RuleBase" id="RU363016"/>
    </source>
</evidence>
<dbReference type="InterPro" id="IPR012340">
    <property type="entry name" value="NA-bd_OB-fold"/>
</dbReference>
<dbReference type="Gene3D" id="1.10.150.20">
    <property type="entry name" value="5' to 3' exonuclease, C-terminal subdomain"/>
    <property type="match status" value="1"/>
</dbReference>
<dbReference type="AlphaFoldDB" id="A0A1E5G5U5"/>
<dbReference type="Pfam" id="PF19833">
    <property type="entry name" value="RecG_dom3_C"/>
    <property type="match status" value="1"/>
</dbReference>
<dbReference type="EC" id="5.6.2.4" evidence="13 15"/>
<evidence type="ECO:0000256" key="9">
    <source>
        <dbReference type="ARBA" id="ARBA00023172"/>
    </source>
</evidence>
<protein>
    <recommendedName>
        <fullName evidence="2 15">ATP-dependent DNA helicase RecG</fullName>
        <ecNumber evidence="13 15">5.6.2.4</ecNumber>
    </recommendedName>
</protein>
<dbReference type="InterPro" id="IPR047112">
    <property type="entry name" value="RecG/Mfd"/>
</dbReference>
<dbReference type="SMART" id="SM00487">
    <property type="entry name" value="DEXDc"/>
    <property type="match status" value="1"/>
</dbReference>
<keyword evidence="6 15" id="KW-0347">Helicase</keyword>
<keyword evidence="19" id="KW-1185">Reference proteome</keyword>
<dbReference type="GO" id="GO:0003677">
    <property type="term" value="F:DNA binding"/>
    <property type="evidence" value="ECO:0007669"/>
    <property type="project" value="UniProtKB-KW"/>
</dbReference>
<dbReference type="Pfam" id="PF00271">
    <property type="entry name" value="Helicase_C"/>
    <property type="match status" value="1"/>
</dbReference>
<dbReference type="PANTHER" id="PTHR47964:SF1">
    <property type="entry name" value="ATP-DEPENDENT DNA HELICASE HOMOLOG RECG, CHLOROPLASTIC"/>
    <property type="match status" value="1"/>
</dbReference>
<dbReference type="PROSITE" id="PS51194">
    <property type="entry name" value="HELICASE_CTER"/>
    <property type="match status" value="1"/>
</dbReference>
<dbReference type="SUPFAM" id="SSF50249">
    <property type="entry name" value="Nucleic acid-binding proteins"/>
    <property type="match status" value="1"/>
</dbReference>
<dbReference type="SMART" id="SM00490">
    <property type="entry name" value="HELICc"/>
    <property type="match status" value="1"/>
</dbReference>
<evidence type="ECO:0000256" key="11">
    <source>
        <dbReference type="ARBA" id="ARBA00023235"/>
    </source>
</evidence>
<feature type="domain" description="Helicase ATP-binding" evidence="16">
    <location>
        <begin position="275"/>
        <end position="436"/>
    </location>
</feature>
<evidence type="ECO:0000256" key="8">
    <source>
        <dbReference type="ARBA" id="ARBA00023125"/>
    </source>
</evidence>
<evidence type="ECO:0000259" key="16">
    <source>
        <dbReference type="PROSITE" id="PS51192"/>
    </source>
</evidence>
<dbReference type="Gene3D" id="2.40.50.140">
    <property type="entry name" value="Nucleic acid-binding proteins"/>
    <property type="match status" value="1"/>
</dbReference>
<name>A0A1E5G5U5_9FIRM</name>
<dbReference type="PANTHER" id="PTHR47964">
    <property type="entry name" value="ATP-DEPENDENT DNA HELICASE HOMOLOG RECG, CHLOROPLASTIC"/>
    <property type="match status" value="1"/>
</dbReference>
<proteinExistence type="inferred from homology"/>
<dbReference type="EMBL" id="MIJE01000001">
    <property type="protein sequence ID" value="OEF98546.1"/>
    <property type="molecule type" value="Genomic_DNA"/>
</dbReference>
<dbReference type="Proteomes" id="UP000094296">
    <property type="component" value="Unassembled WGS sequence"/>
</dbReference>
<dbReference type="GO" id="GO:0005524">
    <property type="term" value="F:ATP binding"/>
    <property type="evidence" value="ECO:0007669"/>
    <property type="project" value="UniProtKB-KW"/>
</dbReference>
<dbReference type="NCBIfam" id="NF008165">
    <property type="entry name" value="PRK10917.1-3"/>
    <property type="match status" value="1"/>
</dbReference>
<dbReference type="InterPro" id="IPR011545">
    <property type="entry name" value="DEAD/DEAH_box_helicase_dom"/>
</dbReference>
<evidence type="ECO:0000256" key="1">
    <source>
        <dbReference type="ARBA" id="ARBA00007504"/>
    </source>
</evidence>
<dbReference type="STRING" id="766136.BHF68_02460"/>
<evidence type="ECO:0000256" key="6">
    <source>
        <dbReference type="ARBA" id="ARBA00022806"/>
    </source>
</evidence>
<dbReference type="GO" id="GO:0006281">
    <property type="term" value="P:DNA repair"/>
    <property type="evidence" value="ECO:0007669"/>
    <property type="project" value="UniProtKB-UniRule"/>
</dbReference>
<dbReference type="CDD" id="cd17992">
    <property type="entry name" value="DEXHc_RecG"/>
    <property type="match status" value="1"/>
</dbReference>
<keyword evidence="9 15" id="KW-0233">DNA recombination</keyword>
<dbReference type="InterPro" id="IPR004609">
    <property type="entry name" value="ATP-dep_DNA_helicase_RecG"/>
</dbReference>
<reference evidence="18 19" key="1">
    <citation type="submission" date="2016-09" db="EMBL/GenBank/DDBJ databases">
        <title>Draft genome sequence for the type strain of Desulfuribacillus alkaliarsenatis AHT28, an obligately anaerobic, sulfidogenic bacterium isolated from Russian soda lake sediments.</title>
        <authorList>
            <person name="Abin C.A."/>
            <person name="Hollibaugh J.T."/>
        </authorList>
    </citation>
    <scope>NUCLEOTIDE SEQUENCE [LARGE SCALE GENOMIC DNA]</scope>
    <source>
        <strain evidence="18 19">AHT28</strain>
    </source>
</reference>
<comment type="similarity">
    <text evidence="1 15">Belongs to the helicase family. RecG subfamily.</text>
</comment>
<evidence type="ECO:0000256" key="5">
    <source>
        <dbReference type="ARBA" id="ARBA00022801"/>
    </source>
</evidence>
<dbReference type="Pfam" id="PF00270">
    <property type="entry name" value="DEAD"/>
    <property type="match status" value="1"/>
</dbReference>
<comment type="caution">
    <text evidence="18">The sequence shown here is derived from an EMBL/GenBank/DDBJ whole genome shotgun (WGS) entry which is preliminary data.</text>
</comment>
<dbReference type="CDD" id="cd04488">
    <property type="entry name" value="RecG_wedge_OBF"/>
    <property type="match status" value="1"/>
</dbReference>
<feature type="domain" description="Helicase C-terminal" evidence="17">
    <location>
        <begin position="462"/>
        <end position="614"/>
    </location>
</feature>
<keyword evidence="11" id="KW-0413">Isomerase</keyword>
<dbReference type="InterPro" id="IPR027417">
    <property type="entry name" value="P-loop_NTPase"/>
</dbReference>
<dbReference type="Pfam" id="PF17191">
    <property type="entry name" value="RecG_wedge"/>
    <property type="match status" value="1"/>
</dbReference>
<dbReference type="InterPro" id="IPR014001">
    <property type="entry name" value="Helicase_ATP-bd"/>
</dbReference>
<comment type="function">
    <text evidence="15">Plays a critical role in recombination and DNA repair. Helps process Holliday junction intermediates to mature products by catalyzing branch migration. Has replication fork regression activity, unwinds stalled or blocked replication forks to make a HJ that can be resolved. Has a DNA unwinding activity characteristic of a DNA helicase with 3'-5' polarity.</text>
</comment>
<dbReference type="InterPro" id="IPR001650">
    <property type="entry name" value="Helicase_C-like"/>
</dbReference>
<evidence type="ECO:0000256" key="12">
    <source>
        <dbReference type="ARBA" id="ARBA00034617"/>
    </source>
</evidence>
<evidence type="ECO:0000256" key="10">
    <source>
        <dbReference type="ARBA" id="ARBA00023204"/>
    </source>
</evidence>
<evidence type="ECO:0000256" key="13">
    <source>
        <dbReference type="ARBA" id="ARBA00034808"/>
    </source>
</evidence>
<dbReference type="Gene3D" id="3.40.50.300">
    <property type="entry name" value="P-loop containing nucleotide triphosphate hydrolases"/>
    <property type="match status" value="2"/>
</dbReference>
<keyword evidence="4 15" id="KW-0227">DNA damage</keyword>
<evidence type="ECO:0000313" key="19">
    <source>
        <dbReference type="Proteomes" id="UP000094296"/>
    </source>
</evidence>
<keyword evidence="5 15" id="KW-0378">Hydrolase</keyword>
<keyword evidence="10 15" id="KW-0234">DNA repair</keyword>
<sequence length="677" mass="77511">MINIFSKPLEELKGIGPKTSSEFRSLGINTVKDLLDYFPFRYEDRSIQNEESFIDGQTITFTGKVIKNPYIQRRGRTARLILTVRLGDSRQIRCVWFNQPYLASKLKLNTEITITGKYSEQHKQITVSSYEIRADNREMIHSNGIIPIYFGTKSLNTNKIRKLIASILFMPQVEVAEALPEYLSERYKLIDRYQAYKWIHFPENSYQLKQAKRRLIFEEFFYYQLKIQQTRKFYKVNTKDKTREFDNDILNNFIEGLSFQLTDAQKNSLQEILTDMGSNKVMYRLLHGDVGSGKTIIATLALIANWTSNYQGVLMVPTEILAEQHFKNICSDVAHLGINVCLLTSKYTKSQRNNIIEGIQDKEFDIIIGTHALFQEDVIYADLGLVIIDEQHRFGVHQRELLRMKGKLPDLLLMSATPIPRTMAMTLYGDIDMSVLNELPASRKKIITKSDPLKHENKIFLQLKDILDNGQQLYIVCPLIEESEQLNLENVYEIAERLSDYFDSYKIGILHGRLTSIERENIMLEFIAGEINILVATTVIEVGVNVPNASAIVIYNAERFGLAQLHQLRGRVGRGSYQAYCYLITDSTTESSKARIDAMEKSNDGFFLAEQDLLLRGPGEMLGKRQSGLPTFKIGDVILDMKIMEVARMEAAQLVNDETLAEKVCLDNIITGSNFLA</sequence>
<dbReference type="SUPFAM" id="SSF52540">
    <property type="entry name" value="P-loop containing nucleoside triphosphate hydrolases"/>
    <property type="match status" value="2"/>
</dbReference>
<gene>
    <name evidence="18" type="ORF">BHF68_02460</name>
</gene>
<keyword evidence="3 15" id="KW-0547">Nucleotide-binding</keyword>
<evidence type="ECO:0000256" key="7">
    <source>
        <dbReference type="ARBA" id="ARBA00022840"/>
    </source>
</evidence>
<comment type="catalytic activity">
    <reaction evidence="14 15">
        <text>ATP + H2O = ADP + phosphate + H(+)</text>
        <dbReference type="Rhea" id="RHEA:13065"/>
        <dbReference type="ChEBI" id="CHEBI:15377"/>
        <dbReference type="ChEBI" id="CHEBI:15378"/>
        <dbReference type="ChEBI" id="CHEBI:30616"/>
        <dbReference type="ChEBI" id="CHEBI:43474"/>
        <dbReference type="ChEBI" id="CHEBI:456216"/>
        <dbReference type="EC" id="5.6.2.4"/>
    </reaction>
</comment>
<accession>A0A1E5G5U5</accession>
<dbReference type="PROSITE" id="PS51192">
    <property type="entry name" value="HELICASE_ATP_BIND_1"/>
    <property type="match status" value="1"/>
</dbReference>
<dbReference type="NCBIfam" id="NF008168">
    <property type="entry name" value="PRK10917.2-2"/>
    <property type="match status" value="1"/>
</dbReference>
<evidence type="ECO:0000256" key="4">
    <source>
        <dbReference type="ARBA" id="ARBA00022763"/>
    </source>
</evidence>
<evidence type="ECO:0000259" key="17">
    <source>
        <dbReference type="PROSITE" id="PS51194"/>
    </source>
</evidence>
<dbReference type="OrthoDB" id="9804325at2"/>
<dbReference type="GO" id="GO:0006310">
    <property type="term" value="P:DNA recombination"/>
    <property type="evidence" value="ECO:0007669"/>
    <property type="project" value="UniProtKB-UniRule"/>
</dbReference>
<evidence type="ECO:0000313" key="18">
    <source>
        <dbReference type="EMBL" id="OEF98546.1"/>
    </source>
</evidence>
<keyword evidence="7 15" id="KW-0067">ATP-binding</keyword>
<dbReference type="InterPro" id="IPR033454">
    <property type="entry name" value="RecG_wedge"/>
</dbReference>
<evidence type="ECO:0000256" key="3">
    <source>
        <dbReference type="ARBA" id="ARBA00022741"/>
    </source>
</evidence>
<comment type="catalytic activity">
    <reaction evidence="12 15">
        <text>Couples ATP hydrolysis with the unwinding of duplex DNA by translocating in the 3'-5' direction.</text>
        <dbReference type="EC" id="5.6.2.4"/>
    </reaction>
</comment>
<dbReference type="InterPro" id="IPR045562">
    <property type="entry name" value="RecG_dom3_C"/>
</dbReference>
<dbReference type="GO" id="GO:0016887">
    <property type="term" value="F:ATP hydrolysis activity"/>
    <property type="evidence" value="ECO:0007669"/>
    <property type="project" value="RHEA"/>
</dbReference>
<dbReference type="RefSeq" id="WP_069642038.1">
    <property type="nucleotide sequence ID" value="NZ_MIJE01000001.1"/>
</dbReference>
<evidence type="ECO:0000256" key="2">
    <source>
        <dbReference type="ARBA" id="ARBA00017846"/>
    </source>
</evidence>
<evidence type="ECO:0000256" key="14">
    <source>
        <dbReference type="ARBA" id="ARBA00048988"/>
    </source>
</evidence>
<organism evidence="18 19">
    <name type="scientific">Desulfuribacillus alkaliarsenatis</name>
    <dbReference type="NCBI Taxonomy" id="766136"/>
    <lineage>
        <taxon>Bacteria</taxon>
        <taxon>Bacillati</taxon>
        <taxon>Bacillota</taxon>
        <taxon>Desulfuribacillia</taxon>
        <taxon>Desulfuribacillales</taxon>
        <taxon>Desulfuribacillaceae</taxon>
        <taxon>Desulfuribacillus</taxon>
    </lineage>
</organism>
<dbReference type="NCBIfam" id="TIGR00643">
    <property type="entry name" value="recG"/>
    <property type="match status" value="1"/>
</dbReference>